<keyword evidence="1 3" id="KW-0420">Kringle</keyword>
<feature type="domain" description="Kringle" evidence="4">
    <location>
        <begin position="1"/>
        <end position="54"/>
    </location>
</feature>
<reference evidence="5" key="1">
    <citation type="submission" date="2025-08" db="UniProtKB">
        <authorList>
            <consortium name="Ensembl"/>
        </authorList>
    </citation>
    <scope>IDENTIFICATION</scope>
</reference>
<dbReference type="InterPro" id="IPR050759">
    <property type="entry name" value="Serine_protease_kringle"/>
</dbReference>
<accession>S4RG60</accession>
<dbReference type="PROSITE" id="PS00021">
    <property type="entry name" value="KRINGLE_1"/>
    <property type="match status" value="1"/>
</dbReference>
<dbReference type="GO" id="GO:0005102">
    <property type="term" value="F:signaling receptor binding"/>
    <property type="evidence" value="ECO:0007669"/>
    <property type="project" value="TreeGrafter"/>
</dbReference>
<reference evidence="5" key="2">
    <citation type="submission" date="2025-09" db="UniProtKB">
        <authorList>
            <consortium name="Ensembl"/>
        </authorList>
    </citation>
    <scope>IDENTIFICATION</scope>
</reference>
<dbReference type="SUPFAM" id="SSF57440">
    <property type="entry name" value="Kringle-like"/>
    <property type="match status" value="1"/>
</dbReference>
<dbReference type="Pfam" id="PF00051">
    <property type="entry name" value="Kringle"/>
    <property type="match status" value="1"/>
</dbReference>
<proteinExistence type="predicted"/>
<name>S4RG60_PETMA</name>
<dbReference type="PANTHER" id="PTHR24261">
    <property type="entry name" value="PLASMINOGEN-RELATED"/>
    <property type="match status" value="1"/>
</dbReference>
<protein>
    <recommendedName>
        <fullName evidence="4">Kringle domain-containing protein</fullName>
    </recommendedName>
</protein>
<dbReference type="AlphaFoldDB" id="S4RG60"/>
<evidence type="ECO:0000256" key="1">
    <source>
        <dbReference type="ARBA" id="ARBA00022572"/>
    </source>
</evidence>
<evidence type="ECO:0000256" key="2">
    <source>
        <dbReference type="ARBA" id="ARBA00023157"/>
    </source>
</evidence>
<dbReference type="InterPro" id="IPR018056">
    <property type="entry name" value="Kringle_CS"/>
</dbReference>
<dbReference type="InterPro" id="IPR000001">
    <property type="entry name" value="Kringle"/>
</dbReference>
<evidence type="ECO:0000313" key="5">
    <source>
        <dbReference type="Ensembl" id="ENSPMAP00000004192.1"/>
    </source>
</evidence>
<evidence type="ECO:0000259" key="4">
    <source>
        <dbReference type="PROSITE" id="PS50070"/>
    </source>
</evidence>
<organism evidence="5">
    <name type="scientific">Petromyzon marinus</name>
    <name type="common">Sea lamprey</name>
    <dbReference type="NCBI Taxonomy" id="7757"/>
    <lineage>
        <taxon>Eukaryota</taxon>
        <taxon>Metazoa</taxon>
        <taxon>Chordata</taxon>
        <taxon>Craniata</taxon>
        <taxon>Vertebrata</taxon>
        <taxon>Cyclostomata</taxon>
        <taxon>Hyperoartia</taxon>
        <taxon>Petromyzontiformes</taxon>
        <taxon>Petromyzontidae</taxon>
        <taxon>Petromyzon</taxon>
    </lineage>
</organism>
<comment type="caution">
    <text evidence="3">Lacks conserved residue(s) required for the propagation of feature annotation.</text>
</comment>
<dbReference type="GO" id="GO:0005615">
    <property type="term" value="C:extracellular space"/>
    <property type="evidence" value="ECO:0007669"/>
    <property type="project" value="TreeGrafter"/>
</dbReference>
<dbReference type="GO" id="GO:0004175">
    <property type="term" value="F:endopeptidase activity"/>
    <property type="evidence" value="ECO:0007669"/>
    <property type="project" value="TreeGrafter"/>
</dbReference>
<dbReference type="HOGENOM" id="CLU_3055755_0_0_1"/>
<dbReference type="SMART" id="SM00130">
    <property type="entry name" value="KR"/>
    <property type="match status" value="1"/>
</dbReference>
<dbReference type="PANTHER" id="PTHR24261:SF7">
    <property type="entry name" value="KRINGLE DOMAIN-CONTAINING PROTEIN"/>
    <property type="match status" value="1"/>
</dbReference>
<keyword evidence="2" id="KW-1015">Disulfide bond</keyword>
<dbReference type="Gene3D" id="2.40.20.10">
    <property type="entry name" value="Plasminogen Kringle 4"/>
    <property type="match status" value="1"/>
</dbReference>
<dbReference type="InterPro" id="IPR013806">
    <property type="entry name" value="Kringle-like"/>
</dbReference>
<dbReference type="Ensembl" id="ENSPMAT00000004209.1">
    <property type="protein sequence ID" value="ENSPMAP00000004192.1"/>
    <property type="gene ID" value="ENSPMAG00000003845.1"/>
</dbReference>
<evidence type="ECO:0000256" key="3">
    <source>
        <dbReference type="PROSITE-ProRule" id="PRU00121"/>
    </source>
</evidence>
<dbReference type="InterPro" id="IPR038178">
    <property type="entry name" value="Kringle_sf"/>
</dbReference>
<sequence length="54" mass="6391">MIPNAACYDGIGEDYRGRNYPKAGLERNYCRNPDNDRHGPWCYTTDPEQEWDYC</sequence>
<dbReference type="STRING" id="7757.ENSPMAP00000004192"/>
<dbReference type="PROSITE" id="PS50070">
    <property type="entry name" value="KRINGLE_2"/>
    <property type="match status" value="1"/>
</dbReference>